<protein>
    <submittedName>
        <fullName evidence="2">Uncharacterized protein</fullName>
    </submittedName>
</protein>
<dbReference type="Proteomes" id="UP000838878">
    <property type="component" value="Chromosome 7"/>
</dbReference>
<organism evidence="2 3">
    <name type="scientific">Brenthis ino</name>
    <name type="common">lesser marbled fritillary</name>
    <dbReference type="NCBI Taxonomy" id="405034"/>
    <lineage>
        <taxon>Eukaryota</taxon>
        <taxon>Metazoa</taxon>
        <taxon>Ecdysozoa</taxon>
        <taxon>Arthropoda</taxon>
        <taxon>Hexapoda</taxon>
        <taxon>Insecta</taxon>
        <taxon>Pterygota</taxon>
        <taxon>Neoptera</taxon>
        <taxon>Endopterygota</taxon>
        <taxon>Lepidoptera</taxon>
        <taxon>Glossata</taxon>
        <taxon>Ditrysia</taxon>
        <taxon>Papilionoidea</taxon>
        <taxon>Nymphalidae</taxon>
        <taxon>Heliconiinae</taxon>
        <taxon>Argynnini</taxon>
        <taxon>Brenthis</taxon>
    </lineage>
</organism>
<feature type="compositionally biased region" description="Basic and acidic residues" evidence="1">
    <location>
        <begin position="71"/>
        <end position="81"/>
    </location>
</feature>
<dbReference type="EMBL" id="OV170227">
    <property type="protein sequence ID" value="CAH0729087.1"/>
    <property type="molecule type" value="Genomic_DNA"/>
</dbReference>
<evidence type="ECO:0000313" key="3">
    <source>
        <dbReference type="Proteomes" id="UP000838878"/>
    </source>
</evidence>
<feature type="region of interest" description="Disordered" evidence="1">
    <location>
        <begin position="61"/>
        <end position="81"/>
    </location>
</feature>
<dbReference type="AlphaFoldDB" id="A0A8J9W8G8"/>
<accession>A0A8J9W8G8</accession>
<sequence length="81" mass="8709">MHRTPPKTSKPPAVKAKTAKPQATSSKTVKTTATTSPSPSKISMPSPLALPLPPNITKLIREKSEILPPKEVLDDRAEETL</sequence>
<feature type="compositionally biased region" description="Low complexity" evidence="1">
    <location>
        <begin position="1"/>
        <end position="47"/>
    </location>
</feature>
<name>A0A8J9W8G8_9NEOP</name>
<evidence type="ECO:0000256" key="1">
    <source>
        <dbReference type="SAM" id="MobiDB-lite"/>
    </source>
</evidence>
<proteinExistence type="predicted"/>
<gene>
    <name evidence="2" type="ORF">BINO364_LOCUS14237</name>
</gene>
<reference evidence="2" key="1">
    <citation type="submission" date="2021-12" db="EMBL/GenBank/DDBJ databases">
        <authorList>
            <person name="Martin H S."/>
        </authorList>
    </citation>
    <scope>NUCLEOTIDE SEQUENCE</scope>
</reference>
<keyword evidence="3" id="KW-1185">Reference proteome</keyword>
<evidence type="ECO:0000313" key="2">
    <source>
        <dbReference type="EMBL" id="CAH0729087.1"/>
    </source>
</evidence>
<feature type="region of interest" description="Disordered" evidence="1">
    <location>
        <begin position="1"/>
        <end position="49"/>
    </location>
</feature>
<feature type="non-terminal residue" evidence="2">
    <location>
        <position position="81"/>
    </location>
</feature>